<gene>
    <name evidence="7" type="ORF">IEZ25_20650</name>
</gene>
<evidence type="ECO:0000256" key="4">
    <source>
        <dbReference type="RuleBase" id="RU003557"/>
    </source>
</evidence>
<dbReference type="Gene3D" id="3.40.47.10">
    <property type="match status" value="2"/>
</dbReference>
<feature type="domain" description="Thiolase C-terminal" evidence="6">
    <location>
        <begin position="273"/>
        <end position="394"/>
    </location>
</feature>
<evidence type="ECO:0000256" key="3">
    <source>
        <dbReference type="ARBA" id="ARBA00023315"/>
    </source>
</evidence>
<reference evidence="7 8" key="1">
    <citation type="submission" date="2020-09" db="EMBL/GenBank/DDBJ databases">
        <title>novel species in genus Nocardioides.</title>
        <authorList>
            <person name="Zhang G."/>
        </authorList>
    </citation>
    <scope>NUCLEOTIDE SEQUENCE [LARGE SCALE GENOMIC DNA]</scope>
    <source>
        <strain evidence="7 8">19197</strain>
    </source>
</reference>
<dbReference type="PIRSF" id="PIRSF000429">
    <property type="entry name" value="Ac-CoA_Ac_transf"/>
    <property type="match status" value="1"/>
</dbReference>
<evidence type="ECO:0000259" key="6">
    <source>
        <dbReference type="Pfam" id="PF02803"/>
    </source>
</evidence>
<evidence type="ECO:0000256" key="2">
    <source>
        <dbReference type="ARBA" id="ARBA00022679"/>
    </source>
</evidence>
<dbReference type="PROSITE" id="PS00737">
    <property type="entry name" value="THIOLASE_2"/>
    <property type="match status" value="1"/>
</dbReference>
<accession>A0ABR8MM01</accession>
<name>A0ABR8MM01_9ACTN</name>
<comment type="similarity">
    <text evidence="1 4">Belongs to the thiolase-like superfamily. Thiolase family.</text>
</comment>
<dbReference type="PANTHER" id="PTHR43365">
    <property type="entry name" value="BLR7806 PROTEIN"/>
    <property type="match status" value="1"/>
</dbReference>
<proteinExistence type="inferred from homology"/>
<dbReference type="InterPro" id="IPR020617">
    <property type="entry name" value="Thiolase_C"/>
</dbReference>
<keyword evidence="2 4" id="KW-0808">Transferase</keyword>
<dbReference type="InterPro" id="IPR020613">
    <property type="entry name" value="Thiolase_CS"/>
</dbReference>
<dbReference type="InterPro" id="IPR002155">
    <property type="entry name" value="Thiolase"/>
</dbReference>
<dbReference type="Proteomes" id="UP000649289">
    <property type="component" value="Unassembled WGS sequence"/>
</dbReference>
<dbReference type="InterPro" id="IPR016039">
    <property type="entry name" value="Thiolase-like"/>
</dbReference>
<dbReference type="PANTHER" id="PTHR43365:SF1">
    <property type="entry name" value="ACETYL-COA C-ACYLTRANSFERASE"/>
    <property type="match status" value="1"/>
</dbReference>
<evidence type="ECO:0000256" key="1">
    <source>
        <dbReference type="ARBA" id="ARBA00010982"/>
    </source>
</evidence>
<protein>
    <submittedName>
        <fullName evidence="7">Thiolase family protein</fullName>
    </submittedName>
</protein>
<sequence length="395" mass="40721">MENAVIVEAVRTGTGKGKPGGGLSGVHAVELLRQTIQGLVERSGIDPGRVEDVMIGCVSQGGEQAACPGRIAWLGAGYPAHVPATTIDRRCGSSQQAVHFAAQSIMSGCHDVVLAGGVESMSRVPMGSARGDADVFGPSVQERYAPGLTSQGIAAELVAARWGISRDEMDAYAVESHARAAAARADGHFAAEIVPIDVMDGTGATFATDETIREGTDAERLAGLATIFRNEADGSRFPEITWGVTAGNSSQLADGSSAVLVTSERAAAELGLRPRARIVSMTVVGDDPVLMLSGPIAAARAALERAGLTIDDIDAAEVNEAFASVPLAWQRELGMPGEKLNPRGGAIALGHPLGASGTRLLTTLLHHLEATGGRFGLQAMCEGSGMANATIIERL</sequence>
<keyword evidence="8" id="KW-1185">Reference proteome</keyword>
<dbReference type="EMBL" id="JACXYY010000010">
    <property type="protein sequence ID" value="MBD3917036.1"/>
    <property type="molecule type" value="Genomic_DNA"/>
</dbReference>
<dbReference type="CDD" id="cd00751">
    <property type="entry name" value="thiolase"/>
    <property type="match status" value="1"/>
</dbReference>
<dbReference type="NCBIfam" id="TIGR01930">
    <property type="entry name" value="AcCoA-C-Actrans"/>
    <property type="match status" value="1"/>
</dbReference>
<feature type="domain" description="Thiolase N-terminal" evidence="5">
    <location>
        <begin position="5"/>
        <end position="264"/>
    </location>
</feature>
<dbReference type="InterPro" id="IPR020616">
    <property type="entry name" value="Thiolase_N"/>
</dbReference>
<dbReference type="Pfam" id="PF00108">
    <property type="entry name" value="Thiolase_N"/>
    <property type="match status" value="1"/>
</dbReference>
<dbReference type="Pfam" id="PF02803">
    <property type="entry name" value="Thiolase_C"/>
    <property type="match status" value="1"/>
</dbReference>
<evidence type="ECO:0000259" key="5">
    <source>
        <dbReference type="Pfam" id="PF00108"/>
    </source>
</evidence>
<evidence type="ECO:0000313" key="7">
    <source>
        <dbReference type="EMBL" id="MBD3917036.1"/>
    </source>
</evidence>
<comment type="caution">
    <text evidence="7">The sequence shown here is derived from an EMBL/GenBank/DDBJ whole genome shotgun (WGS) entry which is preliminary data.</text>
</comment>
<keyword evidence="3 4" id="KW-0012">Acyltransferase</keyword>
<organism evidence="7 8">
    <name type="scientific">Nocardioides hwasunensis</name>
    <dbReference type="NCBI Taxonomy" id="397258"/>
    <lineage>
        <taxon>Bacteria</taxon>
        <taxon>Bacillati</taxon>
        <taxon>Actinomycetota</taxon>
        <taxon>Actinomycetes</taxon>
        <taxon>Propionibacteriales</taxon>
        <taxon>Nocardioidaceae</taxon>
        <taxon>Nocardioides</taxon>
    </lineage>
</organism>
<evidence type="ECO:0000313" key="8">
    <source>
        <dbReference type="Proteomes" id="UP000649289"/>
    </source>
</evidence>
<dbReference type="SUPFAM" id="SSF53901">
    <property type="entry name" value="Thiolase-like"/>
    <property type="match status" value="2"/>
</dbReference>
<dbReference type="RefSeq" id="WP_191201365.1">
    <property type="nucleotide sequence ID" value="NZ_BAAAPA010000001.1"/>
</dbReference>